<dbReference type="Proteomes" id="UP000054383">
    <property type="component" value="Unassembled WGS sequence"/>
</dbReference>
<evidence type="ECO:0000313" key="1">
    <source>
        <dbReference type="EMBL" id="CRG85564.1"/>
    </source>
</evidence>
<sequence length="421" mass="47709">MAVNEFVKVASPTDILADAILDIVQSYGMHTKAADNGTTTVKEWEGRLKFKKHVEHWICVNEPIRFVIPSFPFKSENPDKVTGSLPDMSEYIGLFRLHALTLDIQQVYNLGAEVTVASDDIYPTSDEKVWEYSQAINHMAKSYNFNVRICSPHELLKLPNSVVDRKSYIDGLVQCRSIINKRTKPEKLEELFKRDPDSLRTYSQMSRFYEVDLKHTPILKNLNRTQGKVVTKKLARATMARSEAFTGLVLEALPNHVRLSVHASSGTVKLSFPLVPQGSNKASMFRVPWMSSIAVNVAGECQSVFSADVRDTHDLIYKNDKPWCYRERHPLFQFDSDNVVLEHIYPRGLAIINLSAKTSVMSAADVEKARELRRLQPVYVFDFGNLTDGLLEEELVLHEQLLKGDILLGEKEVAAEDELLV</sequence>
<dbReference type="PANTHER" id="PTHR37285:SF5">
    <property type="entry name" value="SPORE WALL MATURATION PROTEIN DIT1"/>
    <property type="match status" value="1"/>
</dbReference>
<dbReference type="OrthoDB" id="429813at2759"/>
<evidence type="ECO:0000313" key="2">
    <source>
        <dbReference type="Proteomes" id="UP000054383"/>
    </source>
</evidence>
<keyword evidence="2" id="KW-1185">Reference proteome</keyword>
<name>A0A0U1LSM7_TALIS</name>
<gene>
    <name evidence="1" type="ORF">PISL3812_02611</name>
</gene>
<proteinExistence type="predicted"/>
<evidence type="ECO:0008006" key="3">
    <source>
        <dbReference type="Google" id="ProtNLM"/>
    </source>
</evidence>
<dbReference type="AlphaFoldDB" id="A0A0U1LSM7"/>
<protein>
    <recommendedName>
        <fullName evidence="3">Pyoverdine/dityrosine biosynthesis protein</fullName>
    </recommendedName>
</protein>
<dbReference type="InterPro" id="IPR007817">
    <property type="entry name" value="Isocyanide_synthase_DIT1"/>
</dbReference>
<dbReference type="Pfam" id="PF05141">
    <property type="entry name" value="DIT1_PvcA"/>
    <property type="match status" value="1"/>
</dbReference>
<organism evidence="1 2">
    <name type="scientific">Talaromyces islandicus</name>
    <name type="common">Penicillium islandicum</name>
    <dbReference type="NCBI Taxonomy" id="28573"/>
    <lineage>
        <taxon>Eukaryota</taxon>
        <taxon>Fungi</taxon>
        <taxon>Dikarya</taxon>
        <taxon>Ascomycota</taxon>
        <taxon>Pezizomycotina</taxon>
        <taxon>Eurotiomycetes</taxon>
        <taxon>Eurotiomycetidae</taxon>
        <taxon>Eurotiales</taxon>
        <taxon>Trichocomaceae</taxon>
        <taxon>Talaromyces</taxon>
        <taxon>Talaromyces sect. Islandici</taxon>
    </lineage>
</organism>
<accession>A0A0U1LSM7</accession>
<dbReference type="OMA" id="HPRVEEY"/>
<dbReference type="EMBL" id="CVMT01000002">
    <property type="protein sequence ID" value="CRG85564.1"/>
    <property type="molecule type" value="Genomic_DNA"/>
</dbReference>
<reference evidence="1 2" key="1">
    <citation type="submission" date="2015-04" db="EMBL/GenBank/DDBJ databases">
        <authorList>
            <person name="Syromyatnikov M.Y."/>
            <person name="Popov V.N."/>
        </authorList>
    </citation>
    <scope>NUCLEOTIDE SEQUENCE [LARGE SCALE GENOMIC DNA]</scope>
    <source>
        <strain evidence="1">WF-38-12</strain>
    </source>
</reference>
<dbReference type="STRING" id="28573.A0A0U1LSM7"/>
<dbReference type="PANTHER" id="PTHR37285">
    <property type="entry name" value="SPORE WALL MATURATION PROTEIN DIT1"/>
    <property type="match status" value="1"/>
</dbReference>